<dbReference type="PIRSF" id="PIRSF000390">
    <property type="entry name" value="PLP_StrS"/>
    <property type="match status" value="1"/>
</dbReference>
<dbReference type="Gene3D" id="3.40.640.10">
    <property type="entry name" value="Type I PLP-dependent aspartate aminotransferase-like (Major domain)"/>
    <property type="match status" value="1"/>
</dbReference>
<proteinExistence type="inferred from homology"/>
<evidence type="ECO:0000256" key="5">
    <source>
        <dbReference type="SAM" id="MobiDB-lite"/>
    </source>
</evidence>
<gene>
    <name evidence="6" type="ORF">FHG89_17540</name>
</gene>
<feature type="active site" description="Proton acceptor" evidence="2">
    <location>
        <position position="208"/>
    </location>
</feature>
<evidence type="ECO:0000256" key="3">
    <source>
        <dbReference type="PIRSR" id="PIRSR000390-2"/>
    </source>
</evidence>
<feature type="region of interest" description="Disordered" evidence="5">
    <location>
        <begin position="1"/>
        <end position="22"/>
    </location>
</feature>
<protein>
    <submittedName>
        <fullName evidence="6">Aminotransferase class I/II-fold pyridoxal phosphate-dependent enzyme</fullName>
    </submittedName>
</protein>
<dbReference type="GO" id="GO:0008483">
    <property type="term" value="F:transaminase activity"/>
    <property type="evidence" value="ECO:0007669"/>
    <property type="project" value="UniProtKB-KW"/>
</dbReference>
<feature type="modified residue" description="N6-(pyridoxal phosphate)lysine" evidence="3">
    <location>
        <position position="208"/>
    </location>
</feature>
<sequence length="395" mass="41755">MDLIHHRPPVAPRSGGQAVTDPVYLSPPDVGELEESYLLRAVRTGRFDPDGPELGAFEREVAARVGVGYALGLSSGTAALHMALLAVGAGPDSVVVVPTLTFAATANAVTYTGAEPVFVDCDAATGNLDVDLLSDLLGRLADAGRRVAAVLVVDINGRCADYDRLLPLCAATGVPVVEDAAQALGSTYRGRCAGTFGRVGIYSFSHNKIMTTSAGGMLVSDDDALVARARHLATQAREPVTHYEHRDIGYNYRLSTLLAALGRAQLSRLDTMIARRRALRDRYARLFAAVPGTRILGAGDPGSNCWLTAVVVEPERSGWHAGDLAAHLARLGVESRPMWKPMHRQPVYADRQVALTGAADQLFATSLSLPSGSALTDDQVDRVVGGIAGFLGGHR</sequence>
<evidence type="ECO:0000313" key="6">
    <source>
        <dbReference type="EMBL" id="TNH27628.1"/>
    </source>
</evidence>
<dbReference type="InterPro" id="IPR015422">
    <property type="entry name" value="PyrdxlP-dep_Trfase_small"/>
</dbReference>
<dbReference type="CDD" id="cd00616">
    <property type="entry name" value="AHBA_syn"/>
    <property type="match status" value="1"/>
</dbReference>
<comment type="cofactor">
    <cofactor evidence="1">
        <name>pyridoxal 5'-phosphate</name>
        <dbReference type="ChEBI" id="CHEBI:597326"/>
    </cofactor>
</comment>
<keyword evidence="6" id="KW-0032">Aminotransferase</keyword>
<dbReference type="InterPro" id="IPR015424">
    <property type="entry name" value="PyrdxlP-dep_Trfase"/>
</dbReference>
<reference evidence="6 7" key="1">
    <citation type="submission" date="2019-06" db="EMBL/GenBank/DDBJ databases">
        <title>Micromonospora ordensis sp. nov., isolated from deep marine sediment.</title>
        <authorList>
            <person name="Veyisoglu A."/>
            <person name="Carro L."/>
            <person name="Klenk H.-P."/>
            <person name="Sahin N."/>
        </authorList>
    </citation>
    <scope>NUCLEOTIDE SEQUENCE [LARGE SCALE GENOMIC DNA]</scope>
    <source>
        <strain evidence="6 7">S2509</strain>
    </source>
</reference>
<dbReference type="Proteomes" id="UP000306145">
    <property type="component" value="Unassembled WGS sequence"/>
</dbReference>
<evidence type="ECO:0000256" key="4">
    <source>
        <dbReference type="RuleBase" id="RU004508"/>
    </source>
</evidence>
<name>A0A5C4QPV9_9ACTN</name>
<keyword evidence="6" id="KW-0808">Transferase</keyword>
<dbReference type="Gene3D" id="3.90.1150.10">
    <property type="entry name" value="Aspartate Aminotransferase, domain 1"/>
    <property type="match status" value="1"/>
</dbReference>
<accession>A0A5C4QPV9</accession>
<organism evidence="6 7">
    <name type="scientific">Micromonospora orduensis</name>
    <dbReference type="NCBI Taxonomy" id="1420891"/>
    <lineage>
        <taxon>Bacteria</taxon>
        <taxon>Bacillati</taxon>
        <taxon>Actinomycetota</taxon>
        <taxon>Actinomycetes</taxon>
        <taxon>Micromonosporales</taxon>
        <taxon>Micromonosporaceae</taxon>
        <taxon>Micromonospora</taxon>
    </lineage>
</organism>
<dbReference type="GO" id="GO:0000271">
    <property type="term" value="P:polysaccharide biosynthetic process"/>
    <property type="evidence" value="ECO:0007669"/>
    <property type="project" value="TreeGrafter"/>
</dbReference>
<dbReference type="InterPro" id="IPR015421">
    <property type="entry name" value="PyrdxlP-dep_Trfase_major"/>
</dbReference>
<evidence type="ECO:0000313" key="7">
    <source>
        <dbReference type="Proteomes" id="UP000306145"/>
    </source>
</evidence>
<dbReference type="PANTHER" id="PTHR30244:SF34">
    <property type="entry name" value="DTDP-4-AMINO-4,6-DIDEOXYGALACTOSE TRANSAMINASE"/>
    <property type="match status" value="1"/>
</dbReference>
<keyword evidence="3 4" id="KW-0663">Pyridoxal phosphate</keyword>
<keyword evidence="7" id="KW-1185">Reference proteome</keyword>
<dbReference type="SUPFAM" id="SSF53383">
    <property type="entry name" value="PLP-dependent transferases"/>
    <property type="match status" value="1"/>
</dbReference>
<comment type="similarity">
    <text evidence="4">Belongs to the DegT/DnrJ/EryC1 family.</text>
</comment>
<dbReference type="OrthoDB" id="5342089at2"/>
<dbReference type="Pfam" id="PF01041">
    <property type="entry name" value="DegT_DnrJ_EryC1"/>
    <property type="match status" value="1"/>
</dbReference>
<evidence type="ECO:0000256" key="2">
    <source>
        <dbReference type="PIRSR" id="PIRSR000390-1"/>
    </source>
</evidence>
<dbReference type="InterPro" id="IPR000653">
    <property type="entry name" value="DegT/StrS_aminotransferase"/>
</dbReference>
<dbReference type="AlphaFoldDB" id="A0A5C4QPV9"/>
<dbReference type="PANTHER" id="PTHR30244">
    <property type="entry name" value="TRANSAMINASE"/>
    <property type="match status" value="1"/>
</dbReference>
<dbReference type="GO" id="GO:0030170">
    <property type="term" value="F:pyridoxal phosphate binding"/>
    <property type="evidence" value="ECO:0007669"/>
    <property type="project" value="TreeGrafter"/>
</dbReference>
<comment type="caution">
    <text evidence="6">The sequence shown here is derived from an EMBL/GenBank/DDBJ whole genome shotgun (WGS) entry which is preliminary data.</text>
</comment>
<dbReference type="EMBL" id="VDFY01000168">
    <property type="protein sequence ID" value="TNH27628.1"/>
    <property type="molecule type" value="Genomic_DNA"/>
</dbReference>
<dbReference type="RefSeq" id="WP_139585462.1">
    <property type="nucleotide sequence ID" value="NZ_VDFY01000168.1"/>
</dbReference>
<evidence type="ECO:0000256" key="1">
    <source>
        <dbReference type="ARBA" id="ARBA00001933"/>
    </source>
</evidence>